<reference evidence="2" key="1">
    <citation type="submission" date="2023-03" db="EMBL/GenBank/DDBJ databases">
        <title>Andean soil-derived lignocellulolytic bacterial consortium as a source of novel taxa and putative plastic-active enzymes.</title>
        <authorList>
            <person name="Diaz-Garcia L."/>
            <person name="Chuvochina M."/>
            <person name="Feuerriegel G."/>
            <person name="Bunk B."/>
            <person name="Sproer C."/>
            <person name="Streit W.R."/>
            <person name="Rodriguez L.M."/>
            <person name="Overmann J."/>
            <person name="Jimenez D.J."/>
        </authorList>
    </citation>
    <scope>NUCLEOTIDE SEQUENCE</scope>
    <source>
        <strain evidence="2">MAG 4196</strain>
    </source>
</reference>
<sequence>MRTEQHWSKPNGMLPNSRLPLLVHRNAVPGGGEESVMARLRSNGWLNNWRYPGIYTYHHFHSTTHECLGCARGRMEVVLFGEGGVTVRVEAGDIIVLPAGVSHCMTEKSGDIQMVGGYPDGRDWDNCQQDKLTIDLHREAAKRIMMLPIPPRDPATGEVMQHWIDAPSSVDADLNDYRDSLG</sequence>
<accession>A0AAJ5VYZ0</accession>
<dbReference type="InterPro" id="IPR013096">
    <property type="entry name" value="Cupin_2"/>
</dbReference>
<gene>
    <name evidence="2" type="ORF">P0Y65_07520</name>
</gene>
<dbReference type="SUPFAM" id="SSF51182">
    <property type="entry name" value="RmlC-like cupins"/>
    <property type="match status" value="1"/>
</dbReference>
<evidence type="ECO:0000259" key="1">
    <source>
        <dbReference type="Pfam" id="PF07883"/>
    </source>
</evidence>
<evidence type="ECO:0000313" key="3">
    <source>
        <dbReference type="Proteomes" id="UP001217476"/>
    </source>
</evidence>
<dbReference type="PANTHER" id="PTHR36448:SF2">
    <property type="entry name" value="CUPIN TYPE-1 DOMAIN-CONTAINING PROTEIN"/>
    <property type="match status" value="1"/>
</dbReference>
<dbReference type="Pfam" id="PF07883">
    <property type="entry name" value="Cupin_2"/>
    <property type="match status" value="1"/>
</dbReference>
<dbReference type="EMBL" id="CP119312">
    <property type="protein sequence ID" value="WEK06093.1"/>
    <property type="molecule type" value="Genomic_DNA"/>
</dbReference>
<dbReference type="InterPro" id="IPR011051">
    <property type="entry name" value="RmlC_Cupin_sf"/>
</dbReference>
<name>A0AAJ5VYZ0_9HYPH</name>
<dbReference type="InterPro" id="IPR014500">
    <property type="entry name" value="UCP019307_cupin"/>
</dbReference>
<dbReference type="PANTHER" id="PTHR36448">
    <property type="entry name" value="BLR7373 PROTEIN"/>
    <property type="match status" value="1"/>
</dbReference>
<protein>
    <submittedName>
        <fullName evidence="2">Cupin domain-containing protein</fullName>
    </submittedName>
</protein>
<dbReference type="InterPro" id="IPR047121">
    <property type="entry name" value="YjiB-like"/>
</dbReference>
<proteinExistence type="predicted"/>
<dbReference type="InterPro" id="IPR014710">
    <property type="entry name" value="RmlC-like_jellyroll"/>
</dbReference>
<evidence type="ECO:0000313" key="2">
    <source>
        <dbReference type="EMBL" id="WEK06093.1"/>
    </source>
</evidence>
<dbReference type="Proteomes" id="UP001217476">
    <property type="component" value="Chromosome"/>
</dbReference>
<dbReference type="AlphaFoldDB" id="A0AAJ5VYZ0"/>
<dbReference type="CDD" id="cd02219">
    <property type="entry name" value="cupin_YjlB-like"/>
    <property type="match status" value="1"/>
</dbReference>
<organism evidence="2 3">
    <name type="scientific">Candidatus Devosia phytovorans</name>
    <dbReference type="NCBI Taxonomy" id="3121372"/>
    <lineage>
        <taxon>Bacteria</taxon>
        <taxon>Pseudomonadati</taxon>
        <taxon>Pseudomonadota</taxon>
        <taxon>Alphaproteobacteria</taxon>
        <taxon>Hyphomicrobiales</taxon>
        <taxon>Devosiaceae</taxon>
        <taxon>Devosia</taxon>
    </lineage>
</organism>
<dbReference type="PIRSF" id="PIRSF019307">
    <property type="entry name" value="UCP019307"/>
    <property type="match status" value="1"/>
</dbReference>
<dbReference type="Gene3D" id="2.60.120.10">
    <property type="entry name" value="Jelly Rolls"/>
    <property type="match status" value="1"/>
</dbReference>
<feature type="domain" description="Cupin type-2" evidence="1">
    <location>
        <begin position="56"/>
        <end position="107"/>
    </location>
</feature>